<sequence length="2440" mass="263042">MVSKKNSKNMFKLFLMFCLIFSSYGSAIATVFGAEAGPNAGPYAALDTPSAAQTRFSDLEGHWAAPILTAWTNSGFTQGYQDGTFKPNQTVTRGEAAALVNRSFGFSEQTQIDFSDLTAADWAYNDISKAVKAGYLEGYADGTIGFKKAISRQEAAVILARLLQLDIQAVSDAANVFTDTKQMALWSKGAIAAVAAAHLMEGYEDGSFKPEVLITRAEVIATLDRALKSRKTQEYDKAGTYGPAAADVVQTISGNVAILTSGVTLQNMKIAGDLMLAEGIKEGEVFLRNVTVLGKTTVKGGGVNSIHVDNSVLATVTVNKAAGTVRIVAEGTTTIAEVVIKSSVILEQPGLKSTAAFSLIKLTDALPAGSKVKLIGHFGKVEAASKGISIEFPEGIIDQFSAGELAVDTSIQIGKEAKIISMVLDAILKIMGQGVIEKATLSAKAKGTSFETQPLKLEGAGAPVGNRAGYVGSGGTEGSGGNETEAPAQISSVSAVNGTVSVTLNKVPDIAPTIGDFTVQEVINLTASKSVKPIVVEWDASSITASLTIPAVSTKAFEQSVVYQVSYKGAQAVDSLAFTVEDGIVIVENGEARAVIVIPTDASQQIVGAANALNEYVKKSTGANIVTKTVAEIPGMTPSVTDAVYIYLGVSQTTDEAAHNALLQGLDGDGFIIDPQEEVITIKGPTPWGTEFGVYEFLERYVGIRWLMPGPDGEDVPQQQTLAISRDIVRNNPAATSRLFFGTEIQSSYVKWARYNRLHDKIRFHHNMPYLFDPVVFADRPDFYPGGVIPTHPYAWQPCFSNPDTVTAAINRINDYFTANPNEVSFSLGINDSENYCESDPNHPNHPGELNSVGKQNMSDIYYNWVNQVVAGVLQVHPDKYFGLLAYLNVYDPPTFSLNAHVIPYVTYDRMTWLDPTVGSAGKNHMDSWQQKATNMGWYEYLFGWPYTLPRVYPHEMAANYAYAKDNAVIAHVAELAPHFGEGPKNWLSTKLQWDPDQNVDVLLNDWYVRAVGEEAAPYLQQYYEHWETFWTTRVFTTNWYKQWAGSVDMPPYLPFYDSSFLTEITAQEMEDSRDLMEQVVAKAQTDKQKARAEVLMRAFEYYEASALSYPRENGVTPPANTTQALALLEESVESMELAQRRDELLEQFRSDPVLMPPTNGYNGTTWSGMSNSMFTALIDWVKQEAVGGAVRQRLAQLEATSLMPIVRDNARLLLAIAGDEPNLFPNGSFETGGAADALAAPPWWYWGIDQPGETVQRTNSLAHTGDYSILTTGLSPGGVALDDIELPLGKYAAIYYYYMPAEAETTGMVSLFHNVQGEQGGVIANLDGALHSPEATKGRWVASSYIFEVTELVNGKIVGNHQMGIKQMGFAAGEQLYIDDLALYRLSGPPEIASVQAENGKVLAVFDPALSQTPLISDFNVQWKINGGAAVSVTPSALSWDAATKTVSLTIPFVPSGGSDKSVVMSAAYKGQTAVAAAPFIVTAGSQMNLLHNPSFESGSANHLEEVPSWAYFTNAFGTTSRTKEQARTGAYSLIATGIAPAGGVIQQALVEPGVYEAELYFYTPEDSITEGTINWWHDLKDDNNQIVGRVITGQTSAISGKGNWTALRTTFEITEASNVSRVDFGFYLWNFKSGEKMYIDDVSLRKLSSPTKMVSAQAGNGSVQAVFSPGPASLALEDFTVQWTINGSAAVSVTPTALSWDAATQTVTLTTPYVPAGASDKSVVVSVAYKSAAPVEAAPFVVPAGSSDLNALHNPSFEIGDAGNMSDVPSWVFFTNELGTKSRTKEQARTGEYSLVTTGISPSGGVIQNALVEPGTYEAELYFYTPVDSETLGKLNWWIDLNDSSNQLVSRVITPQIAASTGKGSWTAMRTTFEVTEASDVSQVNFAFYIWNFSTGEKLYIDDVSLRKLSGPEQITSAQASNGSLQAVFDSAPAQSPVLSDFMVQWKVDGGAAEVVTPTSMTWDAVSLKASLVLPNVPAGESDKSVVVSVSYKGKAAVEAAPFVVHAASTILNLLDNPSFEIGDAGDLSDLPSWVFFTNEVGTRSRTKEQARTGEYSLVTTGISPSGGVIQSALVEPGTYEAELYFYTPVDSETLGKLNWWIDLNDSSNQLVSRVITPQIAAVTGKGSWTAMRTTFEVTEASDVSQVNFAFYIWNFSTGEKLYIDDVSLRKLSGPEQITSAQASNGSLQAVFDSAPAQSPVLSDFMVQWKVDGGAAEVVTPTSMTWDAVSLKASLVLPNVPAGESDKSVVVSVSYKGKAAVEAAPFIVPAVSTVLNLLDNPSFEIGDAGNLSDLPSWVFFTNELGTKSRTTEQARTGEYSLVTTGISPSGGVIQNALVEPGVYEAELYFYTPVDSETLGKLNWWIDLNDSSNQLVSRVITPQIAAVTGKGSWTAMRTTFEVTEASDVSQINFAFYIWGFGTGEKLYIDDVSLRKLSEF</sequence>
<feature type="chain" id="PRO_5046188951" evidence="3">
    <location>
        <begin position="28"/>
        <end position="2440"/>
    </location>
</feature>
<dbReference type="Proteomes" id="UP001519287">
    <property type="component" value="Unassembled WGS sequence"/>
</dbReference>
<feature type="domain" description="SLH" evidence="4">
    <location>
        <begin position="51"/>
        <end position="114"/>
    </location>
</feature>
<organism evidence="5 6">
    <name type="scientific">Paenibacillus eucommiae</name>
    <dbReference type="NCBI Taxonomy" id="1355755"/>
    <lineage>
        <taxon>Bacteria</taxon>
        <taxon>Bacillati</taxon>
        <taxon>Bacillota</taxon>
        <taxon>Bacilli</taxon>
        <taxon>Bacillales</taxon>
        <taxon>Paenibacillaceae</taxon>
        <taxon>Paenibacillus</taxon>
    </lineage>
</organism>
<dbReference type="InterPro" id="IPR029018">
    <property type="entry name" value="Hex-like_dom2"/>
</dbReference>
<keyword evidence="3" id="KW-0732">Signal</keyword>
<feature type="signal peptide" evidence="3">
    <location>
        <begin position="1"/>
        <end position="27"/>
    </location>
</feature>
<evidence type="ECO:0000256" key="2">
    <source>
        <dbReference type="SAM" id="Coils"/>
    </source>
</evidence>
<comment type="caution">
    <text evidence="5">The sequence shown here is derived from an EMBL/GenBank/DDBJ whole genome shotgun (WGS) entry which is preliminary data.</text>
</comment>
<feature type="coiled-coil region" evidence="2">
    <location>
        <begin position="1067"/>
        <end position="1094"/>
    </location>
</feature>
<dbReference type="Pfam" id="PF16126">
    <property type="entry name" value="DUF4838"/>
    <property type="match status" value="1"/>
</dbReference>
<dbReference type="RefSeq" id="WP_209968702.1">
    <property type="nucleotide sequence ID" value="NZ_JAGGLB010000001.1"/>
</dbReference>
<protein>
    <submittedName>
        <fullName evidence="5">EAL domain-containing protein (Putative c-di-GMP-specific phosphodiesterase class I)</fullName>
    </submittedName>
</protein>
<evidence type="ECO:0000256" key="1">
    <source>
        <dbReference type="ARBA" id="ARBA00022801"/>
    </source>
</evidence>
<keyword evidence="1" id="KW-0378">Hydrolase</keyword>
<evidence type="ECO:0000313" key="6">
    <source>
        <dbReference type="Proteomes" id="UP001519287"/>
    </source>
</evidence>
<reference evidence="5 6" key="1">
    <citation type="submission" date="2021-03" db="EMBL/GenBank/DDBJ databases">
        <title>Genomic Encyclopedia of Type Strains, Phase IV (KMG-IV): sequencing the most valuable type-strain genomes for metagenomic binning, comparative biology and taxonomic classification.</title>
        <authorList>
            <person name="Goeker M."/>
        </authorList>
    </citation>
    <scope>NUCLEOTIDE SEQUENCE [LARGE SCALE GENOMIC DNA]</scope>
    <source>
        <strain evidence="5 6">DSM 26048</strain>
    </source>
</reference>
<dbReference type="Gene3D" id="3.30.379.10">
    <property type="entry name" value="Chitobiase/beta-hexosaminidase domain 2-like"/>
    <property type="match status" value="1"/>
</dbReference>
<dbReference type="PANTHER" id="PTHR43308">
    <property type="entry name" value="OUTER MEMBRANE PROTEIN ALPHA-RELATED"/>
    <property type="match status" value="1"/>
</dbReference>
<dbReference type="InterPro" id="IPR001119">
    <property type="entry name" value="SLH_dom"/>
</dbReference>
<dbReference type="PANTHER" id="PTHR43308:SF1">
    <property type="entry name" value="OUTER MEMBRANE PROTEIN ALPHA"/>
    <property type="match status" value="1"/>
</dbReference>
<keyword evidence="6" id="KW-1185">Reference proteome</keyword>
<gene>
    <name evidence="5" type="ORF">J2Z66_000190</name>
</gene>
<dbReference type="Gene3D" id="2.60.120.260">
    <property type="entry name" value="Galactose-binding domain-like"/>
    <property type="match status" value="5"/>
</dbReference>
<evidence type="ECO:0000259" key="4">
    <source>
        <dbReference type="PROSITE" id="PS51272"/>
    </source>
</evidence>
<keyword evidence="2" id="KW-0175">Coiled coil</keyword>
<evidence type="ECO:0000313" key="5">
    <source>
        <dbReference type="EMBL" id="MBP1988595.1"/>
    </source>
</evidence>
<accession>A0ABS4IM52</accession>
<dbReference type="PROSITE" id="PS51272">
    <property type="entry name" value="SLH"/>
    <property type="match status" value="3"/>
</dbReference>
<dbReference type="InterPro" id="IPR051465">
    <property type="entry name" value="Cell_Envelope_Struct_Comp"/>
</dbReference>
<dbReference type="Pfam" id="PF00395">
    <property type="entry name" value="SLH"/>
    <property type="match status" value="3"/>
</dbReference>
<dbReference type="EMBL" id="JAGGLB010000001">
    <property type="protein sequence ID" value="MBP1988595.1"/>
    <property type="molecule type" value="Genomic_DNA"/>
</dbReference>
<dbReference type="InterPro" id="IPR032287">
    <property type="entry name" value="DUF4838"/>
</dbReference>
<feature type="domain" description="SLH" evidence="4">
    <location>
        <begin position="174"/>
        <end position="237"/>
    </location>
</feature>
<name>A0ABS4IM52_9BACL</name>
<dbReference type="SUPFAM" id="SSF55545">
    <property type="entry name" value="beta-N-acetylhexosaminidase-like domain"/>
    <property type="match status" value="1"/>
</dbReference>
<evidence type="ECO:0000256" key="3">
    <source>
        <dbReference type="SAM" id="SignalP"/>
    </source>
</evidence>
<proteinExistence type="predicted"/>
<feature type="domain" description="SLH" evidence="4">
    <location>
        <begin position="115"/>
        <end position="173"/>
    </location>
</feature>